<name>E1R3W4_SEDSS</name>
<dbReference type="STRING" id="573413.Spirs_2983"/>
<dbReference type="HOGENOM" id="CLU_939782_0_0_12"/>
<dbReference type="AlphaFoldDB" id="E1R3W4"/>
<dbReference type="eggNOG" id="COG2430">
    <property type="taxonomic scope" value="Bacteria"/>
</dbReference>
<protein>
    <recommendedName>
        <fullName evidence="3">DUF432 domain-containing protein</fullName>
    </recommendedName>
</protein>
<evidence type="ECO:0000313" key="1">
    <source>
        <dbReference type="EMBL" id="ADK82085.1"/>
    </source>
</evidence>
<reference evidence="1 2" key="1">
    <citation type="journal article" date="2010" name="Stand. Genomic Sci.">
        <title>Complete genome sequence of Spirochaeta smaragdinae type strain (SEBR 4228).</title>
        <authorList>
            <person name="Mavromatis K."/>
            <person name="Yasawong M."/>
            <person name="Chertkov O."/>
            <person name="Lapidus A."/>
            <person name="Lucas S."/>
            <person name="Nolan M."/>
            <person name="Del Rio T.G."/>
            <person name="Tice H."/>
            <person name="Cheng J.F."/>
            <person name="Pitluck S."/>
            <person name="Liolios K."/>
            <person name="Ivanova N."/>
            <person name="Tapia R."/>
            <person name="Han C."/>
            <person name="Bruce D."/>
            <person name="Goodwin L."/>
            <person name="Pati A."/>
            <person name="Chen A."/>
            <person name="Palaniappan K."/>
            <person name="Land M."/>
            <person name="Hauser L."/>
            <person name="Chang Y.J."/>
            <person name="Jeffries C.D."/>
            <person name="Detter J.C."/>
            <person name="Rohde M."/>
            <person name="Brambilla E."/>
            <person name="Spring S."/>
            <person name="Goker M."/>
            <person name="Sikorski J."/>
            <person name="Woyke T."/>
            <person name="Bristow J."/>
            <person name="Eisen J.A."/>
            <person name="Markowitz V."/>
            <person name="Hugenholtz P."/>
            <person name="Klenk H.P."/>
            <person name="Kyrpides N.C."/>
        </authorList>
    </citation>
    <scope>NUCLEOTIDE SEQUENCE [LARGE SCALE GENOMIC DNA]</scope>
    <source>
        <strain evidence="2">DSM 11293 / JCM 15392 / SEBR 4228</strain>
    </source>
</reference>
<dbReference type="EMBL" id="CP002116">
    <property type="protein sequence ID" value="ADK82085.1"/>
    <property type="molecule type" value="Genomic_DNA"/>
</dbReference>
<organism evidence="1 2">
    <name type="scientific">Sediminispirochaeta smaragdinae (strain DSM 11293 / JCM 15392 / SEBR 4228)</name>
    <name type="common">Spirochaeta smaragdinae</name>
    <dbReference type="NCBI Taxonomy" id="573413"/>
    <lineage>
        <taxon>Bacteria</taxon>
        <taxon>Pseudomonadati</taxon>
        <taxon>Spirochaetota</taxon>
        <taxon>Spirochaetia</taxon>
        <taxon>Spirochaetales</taxon>
        <taxon>Spirochaetaceae</taxon>
        <taxon>Sediminispirochaeta</taxon>
    </lineage>
</organism>
<evidence type="ECO:0008006" key="3">
    <source>
        <dbReference type="Google" id="ProtNLM"/>
    </source>
</evidence>
<dbReference type="Proteomes" id="UP000002318">
    <property type="component" value="Chromosome"/>
</dbReference>
<proteinExistence type="predicted"/>
<keyword evidence="2" id="KW-1185">Reference proteome</keyword>
<gene>
    <name evidence="1" type="ordered locus">Spirs_2983</name>
</gene>
<dbReference type="OrthoDB" id="367794at2"/>
<dbReference type="RefSeq" id="WP_013255544.1">
    <property type="nucleotide sequence ID" value="NC_014364.1"/>
</dbReference>
<sequence>MENTLWAHRKLIDGRPLYWHCSEKVLCFVKEGDELLLGISPVEDESEVLPWGFTLLSAGFDVEVAIWHRFIVGKEQQIELSPCLPDRPIVVIPVVGRELPPGRKGEFFFSVPMWAALYTGTGATRVLLTEFPCKTLTSTWFGDMATGELCYGLSADLHTIGREEDGERIDPFEAEVRLYLRNTSQTMLDFSRICIHVEHLSLYREHDRFFTNEVFVIFSGPDQVSQVRFAKRGPKSDAEHGLVKEKVTPPRIEPETSIIKRSFSFLKSLTEI</sequence>
<dbReference type="KEGG" id="ssm:Spirs_2983"/>
<evidence type="ECO:0000313" key="2">
    <source>
        <dbReference type="Proteomes" id="UP000002318"/>
    </source>
</evidence>
<accession>E1R3W4</accession>